<dbReference type="InterPro" id="IPR036663">
    <property type="entry name" value="Fumarylacetoacetase_C_sf"/>
</dbReference>
<comment type="caution">
    <text evidence="4">The sequence shown here is derived from an EMBL/GenBank/DDBJ whole genome shotgun (WGS) entry which is preliminary data.</text>
</comment>
<dbReference type="InterPro" id="IPR011234">
    <property type="entry name" value="Fumarylacetoacetase-like_C"/>
</dbReference>
<accession>A0A2H5XFZ0</accession>
<protein>
    <recommendedName>
        <fullName evidence="3">Fumarylacetoacetase-like C-terminal domain-containing protein</fullName>
    </recommendedName>
</protein>
<dbReference type="GO" id="GO:0003824">
    <property type="term" value="F:catalytic activity"/>
    <property type="evidence" value="ECO:0007669"/>
    <property type="project" value="InterPro"/>
</dbReference>
<feature type="domain" description="Fumarylacetoacetase-like C-terminal" evidence="3">
    <location>
        <begin position="91"/>
        <end position="297"/>
    </location>
</feature>
<keyword evidence="2" id="KW-0479">Metal-binding</keyword>
<dbReference type="PANTHER" id="PTHR42796">
    <property type="entry name" value="FUMARYLACETOACETATE HYDROLASE DOMAIN-CONTAINING PROTEIN 2A-RELATED"/>
    <property type="match status" value="1"/>
</dbReference>
<gene>
    <name evidence="4" type="ORF">HRbin17_02618</name>
</gene>
<dbReference type="PANTHER" id="PTHR42796:SF7">
    <property type="entry name" value="2-DEHYDRO-3-DEOXY-D-ARABINONATE DEHYDRATASE"/>
    <property type="match status" value="1"/>
</dbReference>
<dbReference type="InterPro" id="IPR051121">
    <property type="entry name" value="FAH"/>
</dbReference>
<reference evidence="5" key="1">
    <citation type="submission" date="2017-09" db="EMBL/GenBank/DDBJ databases">
        <title>Metaegenomics of thermophilic ammonia-oxidizing enrichment culture.</title>
        <authorList>
            <person name="Kato S."/>
            <person name="Suzuki K."/>
        </authorList>
    </citation>
    <scope>NUCLEOTIDE SEQUENCE [LARGE SCALE GENOMIC DNA]</scope>
</reference>
<evidence type="ECO:0000256" key="1">
    <source>
        <dbReference type="ARBA" id="ARBA00010211"/>
    </source>
</evidence>
<dbReference type="SUPFAM" id="SSF56529">
    <property type="entry name" value="FAH"/>
    <property type="match status" value="1"/>
</dbReference>
<dbReference type="Pfam" id="PF01557">
    <property type="entry name" value="FAA_hydrolase"/>
    <property type="match status" value="1"/>
</dbReference>
<dbReference type="AlphaFoldDB" id="A0A2H5XFZ0"/>
<dbReference type="EMBL" id="BEHT01000050">
    <property type="protein sequence ID" value="GBD00082.1"/>
    <property type="molecule type" value="Genomic_DNA"/>
</dbReference>
<dbReference type="Gene3D" id="3.90.850.10">
    <property type="entry name" value="Fumarylacetoacetase-like, C-terminal domain"/>
    <property type="match status" value="1"/>
</dbReference>
<evidence type="ECO:0000313" key="5">
    <source>
        <dbReference type="Proteomes" id="UP000236173"/>
    </source>
</evidence>
<evidence type="ECO:0000256" key="2">
    <source>
        <dbReference type="ARBA" id="ARBA00022723"/>
    </source>
</evidence>
<evidence type="ECO:0000259" key="3">
    <source>
        <dbReference type="Pfam" id="PF01557"/>
    </source>
</evidence>
<name>A0A2H5XFZ0_9BACT</name>
<proteinExistence type="inferred from homology"/>
<evidence type="ECO:0000313" key="4">
    <source>
        <dbReference type="EMBL" id="GBD00082.1"/>
    </source>
</evidence>
<dbReference type="Proteomes" id="UP000236173">
    <property type="component" value="Unassembled WGS sequence"/>
</dbReference>
<organism evidence="4 5">
    <name type="scientific">Candidatus Fervidibacter japonicus</name>
    <dbReference type="NCBI Taxonomy" id="2035412"/>
    <lineage>
        <taxon>Bacteria</taxon>
        <taxon>Candidatus Fervidibacterota</taxon>
        <taxon>Candidatus Fervidibacter</taxon>
    </lineage>
</organism>
<comment type="similarity">
    <text evidence="1">Belongs to the FAH family.</text>
</comment>
<dbReference type="GO" id="GO:0046872">
    <property type="term" value="F:metal ion binding"/>
    <property type="evidence" value="ECO:0007669"/>
    <property type="project" value="UniProtKB-KW"/>
</dbReference>
<dbReference type="GO" id="GO:0044281">
    <property type="term" value="P:small molecule metabolic process"/>
    <property type="evidence" value="ECO:0007669"/>
    <property type="project" value="UniProtKB-ARBA"/>
</dbReference>
<sequence length="299" mass="32957">MRLVQFHLPAKGKRVGIVDGTTVVDITDEAVSVLALVETALSQNRSVEDIAETAFQRARQRGAETVAWSALQNPPEPDKPHLLLPIDAPEIWGAGVTYKRSAEERDEDSRTDIYTRVYFSERPELFFKATVPRCAPPFGAVCIRSDSTFTATEPEVAVVIGADNTPIAFTLCNDVSAWDIERENPLYLPQSKIYRGCCSFGPMLVTERQIGDPYAIEVTCRIIRNGAVIFEGKASTAQMNRRFDDLIAFLRRDNPVPVGTVLTTGTGIMPPPEAALRDGDIVEIESPQLGKLVNPVRKL</sequence>